<sequence length="164" mass="18569">MPMGQIYAHAESVAAGLGPSSDDEKLFMRHLAVSPNTIAFYSNAARVFGRRSYFDRLWVVQECFLAAKLEAYCGHDRIDWPMLLKTVCHGAVPQHVCTFMVDRGGTSNVEGGKDFPRNFAKSVLQVCGRSCGDLHDKFTICWLWRRRKYEWASQSIAKSLSWNS</sequence>
<organism evidence="1 2">
    <name type="scientific">Dothistroma septosporum (strain NZE10 / CBS 128990)</name>
    <name type="common">Red band needle blight fungus</name>
    <name type="synonym">Mycosphaerella pini</name>
    <dbReference type="NCBI Taxonomy" id="675120"/>
    <lineage>
        <taxon>Eukaryota</taxon>
        <taxon>Fungi</taxon>
        <taxon>Dikarya</taxon>
        <taxon>Ascomycota</taxon>
        <taxon>Pezizomycotina</taxon>
        <taxon>Dothideomycetes</taxon>
        <taxon>Dothideomycetidae</taxon>
        <taxon>Mycosphaerellales</taxon>
        <taxon>Mycosphaerellaceae</taxon>
        <taxon>Dothistroma</taxon>
    </lineage>
</organism>
<dbReference type="PANTHER" id="PTHR24148:SF73">
    <property type="entry name" value="HET DOMAIN PROTEIN (AFU_ORTHOLOGUE AFUA_8G01020)"/>
    <property type="match status" value="1"/>
</dbReference>
<reference evidence="1 2" key="2">
    <citation type="journal article" date="2012" name="PLoS Pathog.">
        <title>Diverse lifestyles and strategies of plant pathogenesis encoded in the genomes of eighteen Dothideomycetes fungi.</title>
        <authorList>
            <person name="Ohm R.A."/>
            <person name="Feau N."/>
            <person name="Henrissat B."/>
            <person name="Schoch C.L."/>
            <person name="Horwitz B.A."/>
            <person name="Barry K.W."/>
            <person name="Condon B.J."/>
            <person name="Copeland A.C."/>
            <person name="Dhillon B."/>
            <person name="Glaser F."/>
            <person name="Hesse C.N."/>
            <person name="Kosti I."/>
            <person name="LaButti K."/>
            <person name="Lindquist E.A."/>
            <person name="Lucas S."/>
            <person name="Salamov A.A."/>
            <person name="Bradshaw R.E."/>
            <person name="Ciuffetti L."/>
            <person name="Hamelin R.C."/>
            <person name="Kema G.H.J."/>
            <person name="Lawrence C."/>
            <person name="Scott J.A."/>
            <person name="Spatafora J.W."/>
            <person name="Turgeon B.G."/>
            <person name="de Wit P.J.G.M."/>
            <person name="Zhong S."/>
            <person name="Goodwin S.B."/>
            <person name="Grigoriev I.V."/>
        </authorList>
    </citation>
    <scope>NUCLEOTIDE SEQUENCE [LARGE SCALE GENOMIC DNA]</scope>
    <source>
        <strain evidence="2">NZE10 / CBS 128990</strain>
    </source>
</reference>
<dbReference type="Proteomes" id="UP000016933">
    <property type="component" value="Unassembled WGS sequence"/>
</dbReference>
<reference evidence="2" key="1">
    <citation type="journal article" date="2012" name="PLoS Genet.">
        <title>The genomes of the fungal plant pathogens Cladosporium fulvum and Dothistroma septosporum reveal adaptation to different hosts and lifestyles but also signatures of common ancestry.</title>
        <authorList>
            <person name="de Wit P.J.G.M."/>
            <person name="van der Burgt A."/>
            <person name="Oekmen B."/>
            <person name="Stergiopoulos I."/>
            <person name="Abd-Elsalam K.A."/>
            <person name="Aerts A.L."/>
            <person name="Bahkali A.H."/>
            <person name="Beenen H.G."/>
            <person name="Chettri P."/>
            <person name="Cox M.P."/>
            <person name="Datema E."/>
            <person name="de Vries R.P."/>
            <person name="Dhillon B."/>
            <person name="Ganley A.R."/>
            <person name="Griffiths S.A."/>
            <person name="Guo Y."/>
            <person name="Hamelin R.C."/>
            <person name="Henrissat B."/>
            <person name="Kabir M.S."/>
            <person name="Jashni M.K."/>
            <person name="Kema G."/>
            <person name="Klaubauf S."/>
            <person name="Lapidus A."/>
            <person name="Levasseur A."/>
            <person name="Lindquist E."/>
            <person name="Mehrabi R."/>
            <person name="Ohm R.A."/>
            <person name="Owen T.J."/>
            <person name="Salamov A."/>
            <person name="Schwelm A."/>
            <person name="Schijlen E."/>
            <person name="Sun H."/>
            <person name="van den Burg H.A."/>
            <person name="van Ham R.C.H.J."/>
            <person name="Zhang S."/>
            <person name="Goodwin S.B."/>
            <person name="Grigoriev I.V."/>
            <person name="Collemare J."/>
            <person name="Bradshaw R.E."/>
        </authorList>
    </citation>
    <scope>NUCLEOTIDE SEQUENCE [LARGE SCALE GENOMIC DNA]</scope>
    <source>
        <strain evidence="2">NZE10 / CBS 128990</strain>
    </source>
</reference>
<dbReference type="AlphaFoldDB" id="N1PG75"/>
<dbReference type="PANTHER" id="PTHR24148">
    <property type="entry name" value="ANKYRIN REPEAT DOMAIN-CONTAINING PROTEIN 39 HOMOLOG-RELATED"/>
    <property type="match status" value="1"/>
</dbReference>
<evidence type="ECO:0000313" key="1">
    <source>
        <dbReference type="EMBL" id="EME41377.1"/>
    </source>
</evidence>
<protein>
    <recommendedName>
        <fullName evidence="3">Heterokaryon incompatibility domain-containing protein</fullName>
    </recommendedName>
</protein>
<dbReference type="InterPro" id="IPR052895">
    <property type="entry name" value="HetReg/Transcr_Mod"/>
</dbReference>
<evidence type="ECO:0000313" key="2">
    <source>
        <dbReference type="Proteomes" id="UP000016933"/>
    </source>
</evidence>
<name>N1PG75_DOTSN</name>
<dbReference type="OrthoDB" id="194358at2759"/>
<accession>N1PG75</accession>
<gene>
    <name evidence="1" type="ORF">DOTSEDRAFT_156195</name>
</gene>
<evidence type="ECO:0008006" key="3">
    <source>
        <dbReference type="Google" id="ProtNLM"/>
    </source>
</evidence>
<dbReference type="STRING" id="675120.N1PG75"/>
<proteinExistence type="predicted"/>
<keyword evidence="2" id="KW-1185">Reference proteome</keyword>
<dbReference type="HOGENOM" id="CLU_1618970_0_0_1"/>
<dbReference type="EMBL" id="KB446542">
    <property type="protein sequence ID" value="EME41377.1"/>
    <property type="molecule type" value="Genomic_DNA"/>
</dbReference>